<sequence>MPTKIEWTDKTWNPTTGCTKVGPGCANCFIVRTPPFYYNRRKFERVGTEMTTGVILHPERLEHPLKWRKPQRIFVNSLSDLFHEDVPDEFIDQVFAVMALAPQHTFQILTKRPERMVQWFAYSQAFRTRADRVSEALADWYGLDHEAYDPTSIWPFSNVHLYVSVENQYWADKRLPFLMQTPAAVRGVSYEPALKRVELSDYLDAGYESGGPQGWIPQPSLDHIIIGGESGPRARPFDIEWARSTVAQCKVAGVAVFVKQMGSVWAKENGIKNDPKGGNMQHWPEDLRIRQSPE</sequence>
<dbReference type="InterPro" id="IPR011101">
    <property type="entry name" value="DUF5131"/>
</dbReference>
<dbReference type="Pfam" id="PF07505">
    <property type="entry name" value="DUF5131"/>
    <property type="match status" value="1"/>
</dbReference>
<organism evidence="2">
    <name type="scientific">marine sediment metagenome</name>
    <dbReference type="NCBI Taxonomy" id="412755"/>
    <lineage>
        <taxon>unclassified sequences</taxon>
        <taxon>metagenomes</taxon>
        <taxon>ecological metagenomes</taxon>
    </lineage>
</organism>
<reference evidence="2" key="1">
    <citation type="journal article" date="2015" name="Nature">
        <title>Complex archaea that bridge the gap between prokaryotes and eukaryotes.</title>
        <authorList>
            <person name="Spang A."/>
            <person name="Saw J.H."/>
            <person name="Jorgensen S.L."/>
            <person name="Zaremba-Niedzwiedzka K."/>
            <person name="Martijn J."/>
            <person name="Lind A.E."/>
            <person name="van Eijk R."/>
            <person name="Schleper C."/>
            <person name="Guy L."/>
            <person name="Ettema T.J."/>
        </authorList>
    </citation>
    <scope>NUCLEOTIDE SEQUENCE</scope>
</reference>
<comment type="caution">
    <text evidence="2">The sequence shown here is derived from an EMBL/GenBank/DDBJ whole genome shotgun (WGS) entry which is preliminary data.</text>
</comment>
<feature type="compositionally biased region" description="Basic and acidic residues" evidence="1">
    <location>
        <begin position="283"/>
        <end position="294"/>
    </location>
</feature>
<protein>
    <recommendedName>
        <fullName evidence="3">Phage Gp37Gp68 family protein</fullName>
    </recommendedName>
</protein>
<evidence type="ECO:0000313" key="2">
    <source>
        <dbReference type="EMBL" id="KKN78113.1"/>
    </source>
</evidence>
<name>A0A0F9WI64_9ZZZZ</name>
<accession>A0A0F9WI64</accession>
<proteinExistence type="predicted"/>
<dbReference type="EMBL" id="LAZR01000268">
    <property type="protein sequence ID" value="KKN78113.1"/>
    <property type="molecule type" value="Genomic_DNA"/>
</dbReference>
<evidence type="ECO:0008006" key="3">
    <source>
        <dbReference type="Google" id="ProtNLM"/>
    </source>
</evidence>
<dbReference type="AlphaFoldDB" id="A0A0F9WI64"/>
<gene>
    <name evidence="2" type="ORF">LCGC14_0353400</name>
</gene>
<feature type="region of interest" description="Disordered" evidence="1">
    <location>
        <begin position="268"/>
        <end position="294"/>
    </location>
</feature>
<evidence type="ECO:0000256" key="1">
    <source>
        <dbReference type="SAM" id="MobiDB-lite"/>
    </source>
</evidence>